<accession>A0A5E4WFK7</accession>
<dbReference type="OrthoDB" id="7055978at2"/>
<organism evidence="2 3">
    <name type="scientific">Pandoraea anhela</name>
    <dbReference type="NCBI Taxonomy" id="2508295"/>
    <lineage>
        <taxon>Bacteria</taxon>
        <taxon>Pseudomonadati</taxon>
        <taxon>Pseudomonadota</taxon>
        <taxon>Betaproteobacteria</taxon>
        <taxon>Burkholderiales</taxon>
        <taxon>Burkholderiaceae</taxon>
        <taxon>Pandoraea</taxon>
    </lineage>
</organism>
<sequence>MQFGLFGSAQADSSGLGAGVGQGFRDYIDFNVEAEALGYCSTFLVEHHFTGWGQVSSTLNLLTWLAARTSTLRLGTATMVLPWHNPVLLAEQVSTLELLSNGRFDFGVGRGYRHAEFSGFNIPMEESEGRFEECLDVMLKAWSGDGRFSHRGKYWCFNDILVEPSIERGPAMWMGAGSESSIRKVASRGFNLLLDQFADATLTGQRIQQFRQALSDLGRAYDPNAVAVARELYVATDDDDKLAAIERLNAARKRTINHAQAPGKAGGAHILSYANGSLPPTDSALIGTPDEIREMIRALHDAGANYLILTVLGGSLNTLRRFAHEIMPEFQAAV</sequence>
<gene>
    <name evidence="2" type="ORF">PAN31108_03257</name>
</gene>
<dbReference type="Gene3D" id="3.20.20.30">
    <property type="entry name" value="Luciferase-like domain"/>
    <property type="match status" value="1"/>
</dbReference>
<dbReference type="InterPro" id="IPR050766">
    <property type="entry name" value="Bact_Lucif_Oxidored"/>
</dbReference>
<dbReference type="PANTHER" id="PTHR30137">
    <property type="entry name" value="LUCIFERASE-LIKE MONOOXYGENASE"/>
    <property type="match status" value="1"/>
</dbReference>
<dbReference type="GO" id="GO:0005829">
    <property type="term" value="C:cytosol"/>
    <property type="evidence" value="ECO:0007669"/>
    <property type="project" value="TreeGrafter"/>
</dbReference>
<keyword evidence="3" id="KW-1185">Reference proteome</keyword>
<dbReference type="Proteomes" id="UP000406256">
    <property type="component" value="Unassembled WGS sequence"/>
</dbReference>
<protein>
    <submittedName>
        <fullName evidence="2">Luciferase</fullName>
    </submittedName>
</protein>
<evidence type="ECO:0000259" key="1">
    <source>
        <dbReference type="Pfam" id="PF00296"/>
    </source>
</evidence>
<dbReference type="InterPro" id="IPR011251">
    <property type="entry name" value="Luciferase-like_dom"/>
</dbReference>
<dbReference type="AlphaFoldDB" id="A0A5E4WFK7"/>
<dbReference type="EMBL" id="CABPSB010000011">
    <property type="protein sequence ID" value="VVE23562.1"/>
    <property type="molecule type" value="Genomic_DNA"/>
</dbReference>
<evidence type="ECO:0000313" key="3">
    <source>
        <dbReference type="Proteomes" id="UP000406256"/>
    </source>
</evidence>
<dbReference type="InterPro" id="IPR036661">
    <property type="entry name" value="Luciferase-like_sf"/>
</dbReference>
<reference evidence="2 3" key="1">
    <citation type="submission" date="2019-08" db="EMBL/GenBank/DDBJ databases">
        <authorList>
            <person name="Peeters C."/>
        </authorList>
    </citation>
    <scope>NUCLEOTIDE SEQUENCE [LARGE SCALE GENOMIC DNA]</scope>
    <source>
        <strain evidence="2 3">LMG 31108</strain>
    </source>
</reference>
<name>A0A5E4WFK7_9BURK</name>
<dbReference type="Pfam" id="PF00296">
    <property type="entry name" value="Bac_luciferase"/>
    <property type="match status" value="1"/>
</dbReference>
<proteinExistence type="predicted"/>
<evidence type="ECO:0000313" key="2">
    <source>
        <dbReference type="EMBL" id="VVE23562.1"/>
    </source>
</evidence>
<feature type="domain" description="Luciferase-like" evidence="1">
    <location>
        <begin position="1"/>
        <end position="305"/>
    </location>
</feature>
<dbReference type="SUPFAM" id="SSF51679">
    <property type="entry name" value="Bacterial luciferase-like"/>
    <property type="match status" value="1"/>
</dbReference>
<dbReference type="PANTHER" id="PTHR30137:SF6">
    <property type="entry name" value="LUCIFERASE-LIKE MONOOXYGENASE"/>
    <property type="match status" value="1"/>
</dbReference>
<dbReference type="GO" id="GO:0016705">
    <property type="term" value="F:oxidoreductase activity, acting on paired donors, with incorporation or reduction of molecular oxygen"/>
    <property type="evidence" value="ECO:0007669"/>
    <property type="project" value="InterPro"/>
</dbReference>
<dbReference type="RefSeq" id="WP_150669846.1">
    <property type="nucleotide sequence ID" value="NZ_CABPSB010000011.1"/>
</dbReference>